<protein>
    <submittedName>
        <fullName evidence="6">HTH-type transcriptional regulator NmtR</fullName>
    </submittedName>
</protein>
<evidence type="ECO:0000313" key="5">
    <source>
        <dbReference type="EMBL" id="SPD92180.1"/>
    </source>
</evidence>
<accession>A0A2N9KAB4</accession>
<feature type="domain" description="HTH arsR-type" evidence="4">
    <location>
        <begin position="1"/>
        <end position="95"/>
    </location>
</feature>
<dbReference type="PANTHER" id="PTHR43132">
    <property type="entry name" value="ARSENICAL RESISTANCE OPERON REPRESSOR ARSR-RELATED"/>
    <property type="match status" value="1"/>
</dbReference>
<dbReference type="InterPro" id="IPR051011">
    <property type="entry name" value="Metal_resp_trans_reg"/>
</dbReference>
<reference evidence="5 8" key="1">
    <citation type="submission" date="2018-02" db="EMBL/GenBank/DDBJ databases">
        <authorList>
            <person name="Rodrigo-Torres L."/>
            <person name="Arahal R. D."/>
            <person name="Lucena T."/>
        </authorList>
    </citation>
    <scope>NUCLEOTIDE SEQUENCE [LARGE SCALE GENOMIC DNA]</scope>
    <source>
        <strain evidence="5 8">CECT 8486</strain>
    </source>
</reference>
<evidence type="ECO:0000313" key="8">
    <source>
        <dbReference type="Proteomes" id="UP000239237"/>
    </source>
</evidence>
<dbReference type="PANTHER" id="PTHR43132:SF6">
    <property type="entry name" value="HTH-TYPE TRANSCRIPTIONAL REPRESSOR CZRA"/>
    <property type="match status" value="1"/>
</dbReference>
<keyword evidence="8" id="KW-1185">Reference proteome</keyword>
<dbReference type="GO" id="GO:0003700">
    <property type="term" value="F:DNA-binding transcription factor activity"/>
    <property type="evidence" value="ECO:0007669"/>
    <property type="project" value="InterPro"/>
</dbReference>
<dbReference type="NCBIfam" id="NF033788">
    <property type="entry name" value="HTH_metalloreg"/>
    <property type="match status" value="1"/>
</dbReference>
<keyword evidence="1" id="KW-0805">Transcription regulation</keyword>
<dbReference type="SMART" id="SM00418">
    <property type="entry name" value="HTH_ARSR"/>
    <property type="match status" value="1"/>
</dbReference>
<keyword evidence="2" id="KW-0238">DNA-binding</keyword>
<evidence type="ECO:0000256" key="2">
    <source>
        <dbReference type="ARBA" id="ARBA00023125"/>
    </source>
</evidence>
<evidence type="ECO:0000256" key="3">
    <source>
        <dbReference type="ARBA" id="ARBA00023163"/>
    </source>
</evidence>
<dbReference type="GO" id="GO:0003677">
    <property type="term" value="F:DNA binding"/>
    <property type="evidence" value="ECO:0007669"/>
    <property type="project" value="UniProtKB-KW"/>
</dbReference>
<name>A0A2N9KAB4_9LACO</name>
<dbReference type="Gene3D" id="1.10.10.10">
    <property type="entry name" value="Winged helix-like DNA-binding domain superfamily/Winged helix DNA-binding domain"/>
    <property type="match status" value="1"/>
</dbReference>
<dbReference type="AlphaFoldDB" id="A0A2N9KAB4"/>
<dbReference type="PRINTS" id="PR00778">
    <property type="entry name" value="HTHARSR"/>
</dbReference>
<evidence type="ECO:0000313" key="7">
    <source>
        <dbReference type="Proteomes" id="UP000237923"/>
    </source>
</evidence>
<dbReference type="PROSITE" id="PS50987">
    <property type="entry name" value="HTH_ARSR_2"/>
    <property type="match status" value="1"/>
</dbReference>
<organism evidence="6 7">
    <name type="scientific">Leuconostoc suionicum</name>
    <dbReference type="NCBI Taxonomy" id="1511761"/>
    <lineage>
        <taxon>Bacteria</taxon>
        <taxon>Bacillati</taxon>
        <taxon>Bacillota</taxon>
        <taxon>Bacilli</taxon>
        <taxon>Lactobacillales</taxon>
        <taxon>Lactobacillaceae</taxon>
        <taxon>Leuconostoc</taxon>
    </lineage>
</organism>
<dbReference type="RefSeq" id="WP_072613060.1">
    <property type="nucleotide sequence ID" value="NZ_AP017935.1"/>
</dbReference>
<evidence type="ECO:0000313" key="6">
    <source>
        <dbReference type="EMBL" id="SPE07459.1"/>
    </source>
</evidence>
<dbReference type="KEGG" id="lsu:A6B45_01640"/>
<dbReference type="InterPro" id="IPR036390">
    <property type="entry name" value="WH_DNA-bd_sf"/>
</dbReference>
<evidence type="ECO:0000259" key="4">
    <source>
        <dbReference type="PROSITE" id="PS50987"/>
    </source>
</evidence>
<dbReference type="CDD" id="cd00090">
    <property type="entry name" value="HTH_ARSR"/>
    <property type="match status" value="1"/>
</dbReference>
<gene>
    <name evidence="6" type="primary">nmtR</name>
    <name evidence="5" type="ORF">LES8486_01190</name>
    <name evidence="6" type="ORF">LES9216_01337</name>
</gene>
<dbReference type="InterPro" id="IPR011991">
    <property type="entry name" value="ArsR-like_HTH"/>
</dbReference>
<dbReference type="GeneID" id="99673473"/>
<dbReference type="InterPro" id="IPR001845">
    <property type="entry name" value="HTH_ArsR_DNA-bd_dom"/>
</dbReference>
<dbReference type="Proteomes" id="UP000237923">
    <property type="component" value="Unassembled WGS sequence"/>
</dbReference>
<dbReference type="EMBL" id="OKQU01000001">
    <property type="protein sequence ID" value="SPE07459.1"/>
    <property type="molecule type" value="Genomic_DNA"/>
</dbReference>
<reference evidence="6 7" key="2">
    <citation type="submission" date="2018-02" db="EMBL/GenBank/DDBJ databases">
        <authorList>
            <person name="Cohen D.B."/>
            <person name="Kent A.D."/>
        </authorList>
    </citation>
    <scope>NUCLEOTIDE SEQUENCE [LARGE SCALE GENOMIC DNA]</scope>
    <source>
        <strain evidence="6 7">CECT 9216</strain>
    </source>
</reference>
<dbReference type="Pfam" id="PF01022">
    <property type="entry name" value="HTH_5"/>
    <property type="match status" value="1"/>
</dbReference>
<sequence length="114" mass="12960">MKKEAIIELEKIFKLLGNKQRLIILELLRERSYSVSEIINSLGMEQSAVSHQLKLLREAQLVETEKRGREVLYGLSDSHILILLDNALKHVSHTITGNVNDTACQVKKEKPKKG</sequence>
<dbReference type="Proteomes" id="UP000239237">
    <property type="component" value="Unassembled WGS sequence"/>
</dbReference>
<proteinExistence type="predicted"/>
<dbReference type="SUPFAM" id="SSF46785">
    <property type="entry name" value="Winged helix' DNA-binding domain"/>
    <property type="match status" value="1"/>
</dbReference>
<keyword evidence="3" id="KW-0804">Transcription</keyword>
<evidence type="ECO:0000256" key="1">
    <source>
        <dbReference type="ARBA" id="ARBA00023015"/>
    </source>
</evidence>
<dbReference type="InterPro" id="IPR036388">
    <property type="entry name" value="WH-like_DNA-bd_sf"/>
</dbReference>
<dbReference type="EMBL" id="OKQR01000001">
    <property type="protein sequence ID" value="SPD92180.1"/>
    <property type="molecule type" value="Genomic_DNA"/>
</dbReference>